<evidence type="ECO:0000313" key="4">
    <source>
        <dbReference type="Proteomes" id="UP001209229"/>
    </source>
</evidence>
<gene>
    <name evidence="3" type="ORF">OM075_05420</name>
</gene>
<evidence type="ECO:0000259" key="1">
    <source>
        <dbReference type="Pfam" id="PF00675"/>
    </source>
</evidence>
<dbReference type="InterPro" id="IPR007863">
    <property type="entry name" value="Peptidase_M16_C"/>
</dbReference>
<evidence type="ECO:0000313" key="3">
    <source>
        <dbReference type="EMBL" id="MCW3785895.1"/>
    </source>
</evidence>
<feature type="domain" description="Peptidase M16 C-terminal" evidence="2">
    <location>
        <begin position="182"/>
        <end position="357"/>
    </location>
</feature>
<dbReference type="InterPro" id="IPR011249">
    <property type="entry name" value="Metalloenz_LuxS/M16"/>
</dbReference>
<dbReference type="Proteomes" id="UP001209229">
    <property type="component" value="Unassembled WGS sequence"/>
</dbReference>
<dbReference type="PANTHER" id="PTHR11851:SF224">
    <property type="entry name" value="PROCESSING PROTEASE"/>
    <property type="match status" value="1"/>
</dbReference>
<dbReference type="Pfam" id="PF05193">
    <property type="entry name" value="Peptidase_M16_C"/>
    <property type="match status" value="1"/>
</dbReference>
<dbReference type="AlphaFoldDB" id="A0AAE3SE19"/>
<evidence type="ECO:0000259" key="2">
    <source>
        <dbReference type="Pfam" id="PF05193"/>
    </source>
</evidence>
<dbReference type="EMBL" id="JAPDPJ010000007">
    <property type="protein sequence ID" value="MCW3785895.1"/>
    <property type="molecule type" value="Genomic_DNA"/>
</dbReference>
<protein>
    <submittedName>
        <fullName evidence="3">Insulinase family protein</fullName>
    </submittedName>
</protein>
<reference evidence="3" key="1">
    <citation type="submission" date="2022-10" db="EMBL/GenBank/DDBJ databases">
        <authorList>
            <person name="Yu W.X."/>
        </authorList>
    </citation>
    <scope>NUCLEOTIDE SEQUENCE</scope>
    <source>
        <strain evidence="3">AAT</strain>
    </source>
</reference>
<name>A0AAE3SE19_9BACT</name>
<organism evidence="3 4">
    <name type="scientific">Plebeiibacterium sediminum</name>
    <dbReference type="NCBI Taxonomy" id="2992112"/>
    <lineage>
        <taxon>Bacteria</taxon>
        <taxon>Pseudomonadati</taxon>
        <taxon>Bacteroidota</taxon>
        <taxon>Bacteroidia</taxon>
        <taxon>Marinilabiliales</taxon>
        <taxon>Marinilabiliaceae</taxon>
        <taxon>Plebeiibacterium</taxon>
    </lineage>
</organism>
<comment type="caution">
    <text evidence="3">The sequence shown here is derived from an EMBL/GenBank/DDBJ whole genome shotgun (WGS) entry which is preliminary data.</text>
</comment>
<dbReference type="RefSeq" id="WP_301189466.1">
    <property type="nucleotide sequence ID" value="NZ_JAPDPJ010000007.1"/>
</dbReference>
<keyword evidence="4" id="KW-1185">Reference proteome</keyword>
<accession>A0AAE3SE19</accession>
<dbReference type="Pfam" id="PF00675">
    <property type="entry name" value="Peptidase_M16"/>
    <property type="match status" value="1"/>
</dbReference>
<proteinExistence type="predicted"/>
<dbReference type="InterPro" id="IPR011765">
    <property type="entry name" value="Pept_M16_N"/>
</dbReference>
<dbReference type="SUPFAM" id="SSF63411">
    <property type="entry name" value="LuxS/MPP-like metallohydrolase"/>
    <property type="match status" value="2"/>
</dbReference>
<dbReference type="Gene3D" id="3.30.830.10">
    <property type="entry name" value="Metalloenzyme, LuxS/M16 peptidase-like"/>
    <property type="match status" value="2"/>
</dbReference>
<dbReference type="PANTHER" id="PTHR11851">
    <property type="entry name" value="METALLOPROTEASE"/>
    <property type="match status" value="1"/>
</dbReference>
<feature type="domain" description="Peptidase M16 N-terminal" evidence="1">
    <location>
        <begin position="39"/>
        <end position="135"/>
    </location>
</feature>
<dbReference type="GO" id="GO:0046872">
    <property type="term" value="F:metal ion binding"/>
    <property type="evidence" value="ECO:0007669"/>
    <property type="project" value="InterPro"/>
</dbReference>
<dbReference type="InterPro" id="IPR050361">
    <property type="entry name" value="MPP/UQCRC_Complex"/>
</dbReference>
<sequence>MLMRNAAPSFELPMGLNILGSDNFKLNNDIPVDIINGGTQDVVKIDFIFPAGSVQASKPLVASFTNYLMQEGTQNYSSAEIAEKIDYYGAFLGQATNYHHSQITLYALTKYLPDLLPIVEDIIKRPEYSEHEFQVYWAKKKQDFMVDSEKVKILAYRKSQEVLFGEQHPYGKVAKLHHYDEISTDDLKAFHKAQYASNLCKIIVAGKPGQDFISLLNTYFGGEDWKNDTVIKDEIPEFDTETGVEHIITKDNAMQSAIRIVRNSVTKSHPDYLPLMVLNTLFGGYFGSRLMTNLREEKGLTYGISSYITSFVKAGIIGVSTEVLAEKRDLAVEEVFNEMDKLCSEMVPEEELTRVKNFMLGDLMRNLDGPFAVSEAYRGLLGFDLEIDFFKRLEETIANITPEEIMRLAKKYFVKEDFHVVIAGK</sequence>